<keyword evidence="3" id="KW-1185">Reference proteome</keyword>
<keyword evidence="1" id="KW-0812">Transmembrane</keyword>
<reference evidence="2 3" key="1">
    <citation type="submission" date="2020-01" db="EMBL/GenBank/DDBJ databases">
        <title>Identification and distribution of gene clusters putatively required for synthesis of sphingolipid metabolism inhibitors in phylogenetically diverse species of the filamentous fungus Fusarium.</title>
        <authorList>
            <person name="Kim H.-S."/>
            <person name="Busman M."/>
            <person name="Brown D.W."/>
            <person name="Divon H."/>
            <person name="Uhlig S."/>
            <person name="Proctor R.H."/>
        </authorList>
    </citation>
    <scope>NUCLEOTIDE SEQUENCE [LARGE SCALE GENOMIC DNA]</scope>
    <source>
        <strain evidence="2 3">NRRL 13308</strain>
    </source>
</reference>
<dbReference type="EMBL" id="JAADJF010000613">
    <property type="protein sequence ID" value="KAF4415084.1"/>
    <property type="molecule type" value="Genomic_DNA"/>
</dbReference>
<name>A0A8H4NHQ3_9HYPO</name>
<sequence>MNPSSELSFCRFGFNAASHEWRNVLQWVENGDLELSLAEPKSFFIIQLKGPNVRDPSRSSFVIKMKNPKNLKTVDLMVQLDYPANDELQRNGTCDGPRIPKGSERIFMNIPFFFGKCITMVSVIIIGILFHSIGVIIRIVIEARLGWSNLNAVGKAATITFALEASWIFYLIIPPPIAQTLFIISRLQKEERLKSLEIAWVVVSVIGNPWIGAFFGNIVLFSVNWLCLKIWRISFQPEWPDNGGLAWKVYLWVSRIYATIRLWLISMEILD</sequence>
<evidence type="ECO:0000313" key="2">
    <source>
        <dbReference type="EMBL" id="KAF4415084.1"/>
    </source>
</evidence>
<feature type="transmembrane region" description="Helical" evidence="1">
    <location>
        <begin position="113"/>
        <end position="141"/>
    </location>
</feature>
<keyword evidence="1" id="KW-0472">Membrane</keyword>
<dbReference type="AlphaFoldDB" id="A0A8H4NHQ3"/>
<evidence type="ECO:0000313" key="3">
    <source>
        <dbReference type="Proteomes" id="UP000536711"/>
    </source>
</evidence>
<comment type="caution">
    <text evidence="2">The sequence shown here is derived from an EMBL/GenBank/DDBJ whole genome shotgun (WGS) entry which is preliminary data.</text>
</comment>
<keyword evidence="1" id="KW-1133">Transmembrane helix</keyword>
<protein>
    <submittedName>
        <fullName evidence="2">Uncharacterized protein</fullName>
    </submittedName>
</protein>
<feature type="transmembrane region" description="Helical" evidence="1">
    <location>
        <begin position="167"/>
        <end position="187"/>
    </location>
</feature>
<proteinExistence type="predicted"/>
<feature type="transmembrane region" description="Helical" evidence="1">
    <location>
        <begin position="199"/>
        <end position="225"/>
    </location>
</feature>
<gene>
    <name evidence="2" type="ORF">FACUT_13698</name>
</gene>
<evidence type="ECO:0000256" key="1">
    <source>
        <dbReference type="SAM" id="Phobius"/>
    </source>
</evidence>
<feature type="non-terminal residue" evidence="2">
    <location>
        <position position="1"/>
    </location>
</feature>
<accession>A0A8H4NHQ3</accession>
<organism evidence="2 3">
    <name type="scientific">Fusarium acutatum</name>
    <dbReference type="NCBI Taxonomy" id="78861"/>
    <lineage>
        <taxon>Eukaryota</taxon>
        <taxon>Fungi</taxon>
        <taxon>Dikarya</taxon>
        <taxon>Ascomycota</taxon>
        <taxon>Pezizomycotina</taxon>
        <taxon>Sordariomycetes</taxon>
        <taxon>Hypocreomycetidae</taxon>
        <taxon>Hypocreales</taxon>
        <taxon>Nectriaceae</taxon>
        <taxon>Fusarium</taxon>
        <taxon>Fusarium fujikuroi species complex</taxon>
    </lineage>
</organism>
<dbReference type="Proteomes" id="UP000536711">
    <property type="component" value="Unassembled WGS sequence"/>
</dbReference>